<feature type="signal peptide" evidence="1">
    <location>
        <begin position="1"/>
        <end position="18"/>
    </location>
</feature>
<organism evidence="2 3">
    <name type="scientific">Ceratodon purpureus</name>
    <name type="common">Fire moss</name>
    <name type="synonym">Dicranum purpureum</name>
    <dbReference type="NCBI Taxonomy" id="3225"/>
    <lineage>
        <taxon>Eukaryota</taxon>
        <taxon>Viridiplantae</taxon>
        <taxon>Streptophyta</taxon>
        <taxon>Embryophyta</taxon>
        <taxon>Bryophyta</taxon>
        <taxon>Bryophytina</taxon>
        <taxon>Bryopsida</taxon>
        <taxon>Dicranidae</taxon>
        <taxon>Pseudoditrichales</taxon>
        <taxon>Ditrichaceae</taxon>
        <taxon>Ceratodon</taxon>
    </lineage>
</organism>
<comment type="caution">
    <text evidence="2">The sequence shown here is derived from an EMBL/GenBank/DDBJ whole genome shotgun (WGS) entry which is preliminary data.</text>
</comment>
<keyword evidence="3" id="KW-1185">Reference proteome</keyword>
<dbReference type="EMBL" id="CM026422">
    <property type="protein sequence ID" value="KAG0585445.1"/>
    <property type="molecule type" value="Genomic_DNA"/>
</dbReference>
<gene>
    <name evidence="2" type="ORF">KC19_2G012000</name>
</gene>
<evidence type="ECO:0000313" key="3">
    <source>
        <dbReference type="Proteomes" id="UP000822688"/>
    </source>
</evidence>
<evidence type="ECO:0000313" key="2">
    <source>
        <dbReference type="EMBL" id="KAG0585445.1"/>
    </source>
</evidence>
<feature type="chain" id="PRO_5035846785" evidence="1">
    <location>
        <begin position="19"/>
        <end position="66"/>
    </location>
</feature>
<proteinExistence type="predicted"/>
<dbReference type="Proteomes" id="UP000822688">
    <property type="component" value="Chromosome 2"/>
</dbReference>
<dbReference type="AlphaFoldDB" id="A0A8T0IQX3"/>
<keyword evidence="1" id="KW-0732">Signal</keyword>
<evidence type="ECO:0000256" key="1">
    <source>
        <dbReference type="SAM" id="SignalP"/>
    </source>
</evidence>
<sequence>MTLLFIFSQAIIYTSLRCFSTKRSCVESSNNNIVEQLLLTTNLTVPVLHNVRSDNTNYLYTSLNDF</sequence>
<reference evidence="2" key="1">
    <citation type="submission" date="2020-06" db="EMBL/GenBank/DDBJ databases">
        <title>WGS assembly of Ceratodon purpureus strain R40.</title>
        <authorList>
            <person name="Carey S.B."/>
            <person name="Jenkins J."/>
            <person name="Shu S."/>
            <person name="Lovell J.T."/>
            <person name="Sreedasyam A."/>
            <person name="Maumus F."/>
            <person name="Tiley G.P."/>
            <person name="Fernandez-Pozo N."/>
            <person name="Barry K."/>
            <person name="Chen C."/>
            <person name="Wang M."/>
            <person name="Lipzen A."/>
            <person name="Daum C."/>
            <person name="Saski C.A."/>
            <person name="Payton A.C."/>
            <person name="Mcbreen J.C."/>
            <person name="Conrad R.E."/>
            <person name="Kollar L.M."/>
            <person name="Olsson S."/>
            <person name="Huttunen S."/>
            <person name="Landis J.B."/>
            <person name="Wickett N.J."/>
            <person name="Johnson M.G."/>
            <person name="Rensing S.A."/>
            <person name="Grimwood J."/>
            <person name="Schmutz J."/>
            <person name="Mcdaniel S.F."/>
        </authorList>
    </citation>
    <scope>NUCLEOTIDE SEQUENCE</scope>
    <source>
        <strain evidence="2">R40</strain>
    </source>
</reference>
<name>A0A8T0IQX3_CERPU</name>
<accession>A0A8T0IQX3</accession>
<protein>
    <submittedName>
        <fullName evidence="2">Uncharacterized protein</fullName>
    </submittedName>
</protein>